<evidence type="ECO:0000259" key="2">
    <source>
        <dbReference type="SMART" id="SM00903"/>
    </source>
</evidence>
<dbReference type="AlphaFoldDB" id="A0AAX3EIQ9"/>
<keyword evidence="4" id="KW-1185">Reference proteome</keyword>
<dbReference type="InterPro" id="IPR012349">
    <property type="entry name" value="Split_barrel_FMN-bd"/>
</dbReference>
<evidence type="ECO:0000313" key="3">
    <source>
        <dbReference type="EMBL" id="UYV97955.1"/>
    </source>
</evidence>
<dbReference type="GO" id="GO:0006208">
    <property type="term" value="P:pyrimidine nucleobase catabolic process"/>
    <property type="evidence" value="ECO:0007669"/>
    <property type="project" value="TreeGrafter"/>
</dbReference>
<evidence type="ECO:0000256" key="1">
    <source>
        <dbReference type="ARBA" id="ARBA00023002"/>
    </source>
</evidence>
<proteinExistence type="predicted"/>
<dbReference type="Pfam" id="PF01613">
    <property type="entry name" value="Flavin_Reduct"/>
    <property type="match status" value="1"/>
</dbReference>
<dbReference type="GO" id="GO:0042602">
    <property type="term" value="F:riboflavin reductase (NADPH) activity"/>
    <property type="evidence" value="ECO:0007669"/>
    <property type="project" value="TreeGrafter"/>
</dbReference>
<dbReference type="PANTHER" id="PTHR30466">
    <property type="entry name" value="FLAVIN REDUCTASE"/>
    <property type="match status" value="1"/>
</dbReference>
<dbReference type="SMART" id="SM00903">
    <property type="entry name" value="Flavin_Reduct"/>
    <property type="match status" value="1"/>
</dbReference>
<dbReference type="RefSeq" id="WP_036299413.1">
    <property type="nucleotide sequence ID" value="NZ_CP043010.1"/>
</dbReference>
<dbReference type="EMBL" id="CP101185">
    <property type="protein sequence ID" value="UYV97955.1"/>
    <property type="molecule type" value="Genomic_DNA"/>
</dbReference>
<dbReference type="InterPro" id="IPR002563">
    <property type="entry name" value="Flavin_Rdtase-like_dom"/>
</dbReference>
<dbReference type="Gene3D" id="2.30.110.10">
    <property type="entry name" value="Electron Transport, Fmn-binding Protein, Chain A"/>
    <property type="match status" value="1"/>
</dbReference>
<reference evidence="3" key="1">
    <citation type="submission" date="2022-07" db="EMBL/GenBank/DDBJ databases">
        <authorList>
            <person name="Wu T."/>
        </authorList>
    </citation>
    <scope>NUCLEOTIDE SEQUENCE</scope>
    <source>
        <strain evidence="3">SD-1</strain>
    </source>
</reference>
<dbReference type="SUPFAM" id="SSF50475">
    <property type="entry name" value="FMN-binding split barrel"/>
    <property type="match status" value="1"/>
</dbReference>
<accession>A0AAX3EIQ9</accession>
<gene>
    <name evidence="3" type="ORF">NL394_01515</name>
</gene>
<dbReference type="Proteomes" id="UP001163293">
    <property type="component" value="Chromosome"/>
</dbReference>
<dbReference type="GO" id="GO:0010181">
    <property type="term" value="F:FMN binding"/>
    <property type="evidence" value="ECO:0007669"/>
    <property type="project" value="InterPro"/>
</dbReference>
<evidence type="ECO:0000313" key="4">
    <source>
        <dbReference type="Proteomes" id="UP001163293"/>
    </source>
</evidence>
<name>A0AAX3EIQ9_PAEUR</name>
<sequence>MTSESPTPKHAQESSSGGGALVLDTLSADDFRAIFRRHPAGVTVVTADAGTGPVALTATSVASMSADPPLLIFSVSSSSSSARILKDANTVVVHFIGPDSIEIAKLGATSGIDRFADSTIWSRLPTGEVVFDAVRTWIRARVVNRLEASGSTIVIAQAIESNYTAAELDQQPEREGLVFMNRSWHQVGERSAII</sequence>
<organism evidence="3 4">
    <name type="scientific">Paenarthrobacter ureafaciens</name>
    <dbReference type="NCBI Taxonomy" id="37931"/>
    <lineage>
        <taxon>Bacteria</taxon>
        <taxon>Bacillati</taxon>
        <taxon>Actinomycetota</taxon>
        <taxon>Actinomycetes</taxon>
        <taxon>Micrococcales</taxon>
        <taxon>Micrococcaceae</taxon>
        <taxon>Paenarthrobacter</taxon>
    </lineage>
</organism>
<feature type="domain" description="Flavin reductase like" evidence="2">
    <location>
        <begin position="35"/>
        <end position="186"/>
    </location>
</feature>
<dbReference type="InterPro" id="IPR050268">
    <property type="entry name" value="NADH-dep_flavin_reductase"/>
</dbReference>
<dbReference type="PANTHER" id="PTHR30466:SF1">
    <property type="entry name" value="FMN REDUCTASE (NADH) RUTF"/>
    <property type="match status" value="1"/>
</dbReference>
<keyword evidence="1" id="KW-0560">Oxidoreductase</keyword>
<protein>
    <submittedName>
        <fullName evidence="3">Flavin reductase SulR</fullName>
    </submittedName>
</protein>